<evidence type="ECO:0000313" key="1">
    <source>
        <dbReference type="EMBL" id="QPD04790.1"/>
    </source>
</evidence>
<gene>
    <name evidence="1" type="ORF">Nkreftii_002564</name>
</gene>
<evidence type="ECO:0000313" key="2">
    <source>
        <dbReference type="Proteomes" id="UP000593737"/>
    </source>
</evidence>
<dbReference type="SUPFAM" id="SSF53448">
    <property type="entry name" value="Nucleotide-diphospho-sugar transferases"/>
    <property type="match status" value="1"/>
</dbReference>
<proteinExistence type="predicted"/>
<organism evidence="1 2">
    <name type="scientific">Candidatus Nitrospira kreftii</name>
    <dbReference type="NCBI Taxonomy" id="2652173"/>
    <lineage>
        <taxon>Bacteria</taxon>
        <taxon>Pseudomonadati</taxon>
        <taxon>Nitrospirota</taxon>
        <taxon>Nitrospiria</taxon>
        <taxon>Nitrospirales</taxon>
        <taxon>Nitrospiraceae</taxon>
        <taxon>Nitrospira</taxon>
    </lineage>
</organism>
<dbReference type="Proteomes" id="UP000593737">
    <property type="component" value="Chromosome"/>
</dbReference>
<dbReference type="AlphaFoldDB" id="A0A7S8FF79"/>
<protein>
    <recommendedName>
        <fullName evidence="3">Glycosyltransferase 2-like domain-containing protein</fullName>
    </recommendedName>
</protein>
<evidence type="ECO:0008006" key="3">
    <source>
        <dbReference type="Google" id="ProtNLM"/>
    </source>
</evidence>
<dbReference type="InterPro" id="IPR029044">
    <property type="entry name" value="Nucleotide-diphossugar_trans"/>
</dbReference>
<dbReference type="KEGG" id="nkf:Nkreftii_002564"/>
<accession>A0A7S8FF79</accession>
<dbReference type="EMBL" id="CP047423">
    <property type="protein sequence ID" value="QPD04790.1"/>
    <property type="molecule type" value="Genomic_DNA"/>
</dbReference>
<reference evidence="1 2" key="1">
    <citation type="journal article" date="2020" name="ISME J.">
        <title>Enrichment and physiological characterization of a novel comammox Nitrospira indicates ammonium inhibition of complete nitrification.</title>
        <authorList>
            <person name="Sakoula D."/>
            <person name="Koch H."/>
            <person name="Frank J."/>
            <person name="Jetten M.S.M."/>
            <person name="van Kessel M.A.H.J."/>
            <person name="Lucker S."/>
        </authorList>
    </citation>
    <scope>NUCLEOTIDE SEQUENCE [LARGE SCALE GENOMIC DNA]</scope>
    <source>
        <strain evidence="1">Comreactor17</strain>
    </source>
</reference>
<name>A0A7S8FF79_9BACT</name>
<sequence length="289" mass="33216">MKALICITTANRSLAVKTFAWDYITFCRTNPDYDFVVSLDGHDEKTIAFCNRHNIPIVCSEVQEGVGLSKNRILSTFSDYDHYFFVEDDVGLLNSAVFDLHIKAAQELNVHHMSLFPEERIFGKQKELRLINGFTVYCSLFGGAPFNYFTKTGIDTVGGFHTCFAKYRRFGHTEHSYRFVNAGLADYPFYVLSDCLHGYLRWSDPVSVTKIKVDTVNRVFIEEHDLMGQKLAHFPVVTLSSFRVPDNLDLSNATQSVFRAIHRLLFEFNIAALSAYRQIKRLWSRHHVC</sequence>